<evidence type="ECO:0000256" key="6">
    <source>
        <dbReference type="ARBA" id="ARBA00022833"/>
    </source>
</evidence>
<accession>A0ABP0LDH1</accession>
<evidence type="ECO:0000256" key="10">
    <source>
        <dbReference type="PROSITE-ProRule" id="PRU00723"/>
    </source>
</evidence>
<protein>
    <submittedName>
        <fullName evidence="15">30-kDa cleavage and polyadenylation specificity factor 30 (Protein OXIDATIVE STRESS TOLERANT 6) (Zinc finger CCCH domain-containing protein 11) (AtC3H11)</fullName>
    </submittedName>
</protein>
<dbReference type="InterPro" id="IPR007275">
    <property type="entry name" value="YTH_domain"/>
</dbReference>
<feature type="zinc finger region" description="C3H1-type" evidence="10">
    <location>
        <begin position="100"/>
        <end position="127"/>
    </location>
</feature>
<feature type="domain" description="C3H1-type" evidence="12">
    <location>
        <begin position="100"/>
        <end position="127"/>
    </location>
</feature>
<keyword evidence="4" id="KW-0677">Repeat</keyword>
<comment type="caution">
    <text evidence="15">The sequence shown here is derived from an EMBL/GenBank/DDBJ whole genome shotgun (WGS) entry which is preliminary data.</text>
</comment>
<dbReference type="InterPro" id="IPR045348">
    <property type="entry name" value="CPSF4/Yth1"/>
</dbReference>
<dbReference type="PANTHER" id="PTHR23102">
    <property type="entry name" value="CLEAVAGE AND POLYADENYLATION SPECIFICITY FACTOR SUBUNIT 4-RELATED"/>
    <property type="match status" value="1"/>
</dbReference>
<feature type="compositionally biased region" description="Basic and acidic residues" evidence="11">
    <location>
        <begin position="814"/>
        <end position="829"/>
    </location>
</feature>
<feature type="domain" description="C3H1-type" evidence="12">
    <location>
        <begin position="48"/>
        <end position="75"/>
    </location>
</feature>
<dbReference type="Gene3D" id="3.30.1370.10">
    <property type="entry name" value="K Homology domain, type 1"/>
    <property type="match status" value="1"/>
</dbReference>
<keyword evidence="16" id="KW-1185">Reference proteome</keyword>
<evidence type="ECO:0000259" key="13">
    <source>
        <dbReference type="PROSITE" id="PS50882"/>
    </source>
</evidence>
<proteinExistence type="predicted"/>
<evidence type="ECO:0000259" key="12">
    <source>
        <dbReference type="PROSITE" id="PS50103"/>
    </source>
</evidence>
<feature type="domain" description="DCD" evidence="14">
    <location>
        <begin position="496"/>
        <end position="631"/>
    </location>
</feature>
<dbReference type="InterPro" id="IPR013989">
    <property type="entry name" value="Dev_and_cell_death_domain"/>
</dbReference>
<name>A0ABP0LDH1_9DINO</name>
<evidence type="ECO:0000256" key="3">
    <source>
        <dbReference type="ARBA" id="ARBA00022723"/>
    </source>
</evidence>
<feature type="domain" description="YTH" evidence="13">
    <location>
        <begin position="266"/>
        <end position="404"/>
    </location>
</feature>
<dbReference type="InterPro" id="IPR036612">
    <property type="entry name" value="KH_dom_type_1_sf"/>
</dbReference>
<evidence type="ECO:0000313" key="15">
    <source>
        <dbReference type="EMBL" id="CAK9036380.1"/>
    </source>
</evidence>
<evidence type="ECO:0000256" key="5">
    <source>
        <dbReference type="ARBA" id="ARBA00022771"/>
    </source>
</evidence>
<feature type="compositionally biased region" description="Basic and acidic residues" evidence="11">
    <location>
        <begin position="778"/>
        <end position="806"/>
    </location>
</feature>
<dbReference type="EMBL" id="CAXAMM010015464">
    <property type="protein sequence ID" value="CAK9036380.1"/>
    <property type="molecule type" value="Genomic_DNA"/>
</dbReference>
<dbReference type="Gene3D" id="4.10.1000.10">
    <property type="entry name" value="Zinc finger, CCCH-type"/>
    <property type="match status" value="2"/>
</dbReference>
<dbReference type="SUPFAM" id="SSF90229">
    <property type="entry name" value="CCCH zinc finger"/>
    <property type="match status" value="2"/>
</dbReference>
<keyword evidence="5 10" id="KW-0863">Zinc-finger</keyword>
<dbReference type="Pfam" id="PF14608">
    <property type="entry name" value="zf-CCCH_2"/>
    <property type="match status" value="2"/>
</dbReference>
<keyword evidence="7 9" id="KW-0694">RNA-binding</keyword>
<sequence length="944" mass="104670">MVVLRPDFSLDGADHSRLFDFEVETTKLVAGDKSAGAKKTEVKQREKRYKTVVCRHWVKDLCMKMDDCEYLHELNPARMPECRWGEKCQVPDCIFKHTKEEDRVECTFYKIGFCRKGATCRFRHVRHAPEELPEEINWDDIGDGKVLKVTEIVSTEDGIEKKTIVQHNENYKVSICKHWKTTGECPFGARCHFAHGAHELRRRGADGDAGDEQKAPPRTDLHNIIEQYQAESRAAGCNPSPMEDVGEDLDTPDKELFMAGGEKGKPTYFVVRTDRMDHIAASLKHGCWSVLPCFMPLLNDAFERSAQVHVFFYSNDCNQFAGCAIMRSRVQIAVDVPFVDLPEDAKGHSFLFDVEWVYTCSLEFHKTAFLLYPEDELRLDIPVAMAFECAELPVPVGHALMVMMFRDEKVAIDVSQLGDVHLGVNMVGPDPTLFDPVDAHIEAMDEFIKENPSYFRKLRSQAAARGAARGRDALEEAQQILGPGGVPVAPGSMHVTKPGFVVASADKGYLREMLEGGLVGGPASRKSDMSVIQRGTLLVIYDLGAEMLHGIFEATGPAEEMLNPSAFRKHQGEDAVSELPIQANYRVALEVPPIPTQKIPTNLMLTDGSEAAGFVRIEPTHMQQLANLFARANPRNAAAAGGFGGDPMLHADFKPGISIRDMPPNKRGESQRCIAVNVPFPPEFKAAHRIIGKGGQNIKRIQDCGVRCTVKPLGVPGHSQDITGPFELVISGEDENMDNAERVVIEMSEDLIRKFEDFAGDRRPRHHRDMPPPPMRRGGPDFDDRRGPPPPHMRDRPPDRDFDRRGGGRGPPPPDRRGPPPDRNFDRRGGRGPPPEDMDFDRRGGRGPPPDDLDFDRRGGRGPPPDDMSSAPLLQTAIDGAAAADDIVAETDLPGDASLREATNWSWPSGPSVRGTRIAIRIRETPMAISGNASTSWPNLPKAQ</sequence>
<dbReference type="PROSITE" id="PS50084">
    <property type="entry name" value="KH_TYPE_1"/>
    <property type="match status" value="1"/>
</dbReference>
<dbReference type="SUPFAM" id="SSF54791">
    <property type="entry name" value="Eukaryotic type KH-domain (KH-domain type I)"/>
    <property type="match status" value="1"/>
</dbReference>
<evidence type="ECO:0000256" key="9">
    <source>
        <dbReference type="PROSITE-ProRule" id="PRU00117"/>
    </source>
</evidence>
<evidence type="ECO:0000256" key="2">
    <source>
        <dbReference type="ARBA" id="ARBA00022664"/>
    </source>
</evidence>
<keyword evidence="6 10" id="KW-0862">Zinc</keyword>
<feature type="domain" description="C3H1-type" evidence="12">
    <location>
        <begin position="170"/>
        <end position="198"/>
    </location>
</feature>
<feature type="region of interest" description="Disordered" evidence="11">
    <location>
        <begin position="756"/>
        <end position="874"/>
    </location>
</feature>
<dbReference type="InterPro" id="IPR036855">
    <property type="entry name" value="Znf_CCCH_sf"/>
</dbReference>
<dbReference type="PROSITE" id="PS51222">
    <property type="entry name" value="DCD"/>
    <property type="match status" value="1"/>
</dbReference>
<evidence type="ECO:0000256" key="4">
    <source>
        <dbReference type="ARBA" id="ARBA00022737"/>
    </source>
</evidence>
<feature type="zinc finger region" description="C3H1-type" evidence="10">
    <location>
        <begin position="170"/>
        <end position="198"/>
    </location>
</feature>
<evidence type="ECO:0000259" key="14">
    <source>
        <dbReference type="PROSITE" id="PS51222"/>
    </source>
</evidence>
<dbReference type="SMART" id="SM00356">
    <property type="entry name" value="ZnF_C3H1"/>
    <property type="match status" value="3"/>
</dbReference>
<evidence type="ECO:0000256" key="8">
    <source>
        <dbReference type="ARBA" id="ARBA00023242"/>
    </source>
</evidence>
<evidence type="ECO:0000256" key="7">
    <source>
        <dbReference type="ARBA" id="ARBA00022884"/>
    </source>
</evidence>
<reference evidence="15 16" key="1">
    <citation type="submission" date="2024-02" db="EMBL/GenBank/DDBJ databases">
        <authorList>
            <person name="Chen Y."/>
            <person name="Shah S."/>
            <person name="Dougan E. K."/>
            <person name="Thang M."/>
            <person name="Chan C."/>
        </authorList>
    </citation>
    <scope>NUCLEOTIDE SEQUENCE [LARGE SCALE GENOMIC DNA]</scope>
</reference>
<keyword evidence="3 10" id="KW-0479">Metal-binding</keyword>
<gene>
    <name evidence="15" type="ORF">SCF082_LOCUS21710</name>
</gene>
<comment type="subcellular location">
    <subcellularLocation>
        <location evidence="1">Nucleus</location>
    </subcellularLocation>
</comment>
<feature type="zinc finger region" description="C3H1-type" evidence="10">
    <location>
        <begin position="48"/>
        <end position="75"/>
    </location>
</feature>
<dbReference type="PANTHER" id="PTHR23102:SF24">
    <property type="entry name" value="CLEAVAGE AND POLYADENYLATION SPECIFICITY FACTOR SUBUNIT 4"/>
    <property type="match status" value="1"/>
</dbReference>
<feature type="non-terminal residue" evidence="15">
    <location>
        <position position="944"/>
    </location>
</feature>
<dbReference type="PROSITE" id="PS50103">
    <property type="entry name" value="ZF_C3H1"/>
    <property type="match status" value="3"/>
</dbReference>
<evidence type="ECO:0000256" key="11">
    <source>
        <dbReference type="SAM" id="MobiDB-lite"/>
    </source>
</evidence>
<dbReference type="PROSITE" id="PS50882">
    <property type="entry name" value="YTH"/>
    <property type="match status" value="1"/>
</dbReference>
<dbReference type="Pfam" id="PF00642">
    <property type="entry name" value="zf-CCCH"/>
    <property type="match status" value="1"/>
</dbReference>
<dbReference type="Gene3D" id="3.10.590.10">
    <property type="entry name" value="ph1033 like domains"/>
    <property type="match status" value="1"/>
</dbReference>
<keyword evidence="8" id="KW-0539">Nucleus</keyword>
<dbReference type="Pfam" id="PF10539">
    <property type="entry name" value="Dev_Cell_Death"/>
    <property type="match status" value="1"/>
</dbReference>
<dbReference type="InterPro" id="IPR004088">
    <property type="entry name" value="KH_dom_type_1"/>
</dbReference>
<dbReference type="Pfam" id="PF04146">
    <property type="entry name" value="YTH"/>
    <property type="match status" value="1"/>
</dbReference>
<dbReference type="CDD" id="cd00105">
    <property type="entry name" value="KH-I"/>
    <property type="match status" value="1"/>
</dbReference>
<dbReference type="Proteomes" id="UP001642464">
    <property type="component" value="Unassembled WGS sequence"/>
</dbReference>
<organism evidence="15 16">
    <name type="scientific">Durusdinium trenchii</name>
    <dbReference type="NCBI Taxonomy" id="1381693"/>
    <lineage>
        <taxon>Eukaryota</taxon>
        <taxon>Sar</taxon>
        <taxon>Alveolata</taxon>
        <taxon>Dinophyceae</taxon>
        <taxon>Suessiales</taxon>
        <taxon>Symbiodiniaceae</taxon>
        <taxon>Durusdinium</taxon>
    </lineage>
</organism>
<keyword evidence="2" id="KW-0507">mRNA processing</keyword>
<evidence type="ECO:0000256" key="1">
    <source>
        <dbReference type="ARBA" id="ARBA00004123"/>
    </source>
</evidence>
<evidence type="ECO:0000313" key="16">
    <source>
        <dbReference type="Proteomes" id="UP001642464"/>
    </source>
</evidence>
<dbReference type="SMART" id="SM00767">
    <property type="entry name" value="DCD"/>
    <property type="match status" value="1"/>
</dbReference>
<dbReference type="Pfam" id="PF00013">
    <property type="entry name" value="KH_1"/>
    <property type="match status" value="1"/>
</dbReference>
<dbReference type="InterPro" id="IPR000571">
    <property type="entry name" value="Znf_CCCH"/>
</dbReference>